<name>C5KIH0_PERM5</name>
<dbReference type="InParanoid" id="C5KIH0"/>
<dbReference type="OMA" id="CATCKYC"/>
<evidence type="ECO:0000313" key="2">
    <source>
        <dbReference type="EMBL" id="EER15723.1"/>
    </source>
</evidence>
<dbReference type="EMBL" id="GG673202">
    <property type="protein sequence ID" value="EER15723.1"/>
    <property type="molecule type" value="Genomic_DNA"/>
</dbReference>
<proteinExistence type="predicted"/>
<dbReference type="AlphaFoldDB" id="C5KIH0"/>
<gene>
    <name evidence="2" type="ORF">Pmar_PMAR015063</name>
</gene>
<dbReference type="InterPro" id="IPR052160">
    <property type="entry name" value="Gypsy_RT_Integrase-like"/>
</dbReference>
<feature type="domain" description="Integrase zinc-binding" evidence="1">
    <location>
        <begin position="14"/>
        <end position="49"/>
    </location>
</feature>
<evidence type="ECO:0000259" key="1">
    <source>
        <dbReference type="Pfam" id="PF17921"/>
    </source>
</evidence>
<dbReference type="PANTHER" id="PTHR47266">
    <property type="entry name" value="ENDONUCLEASE-RELATED"/>
    <property type="match status" value="1"/>
</dbReference>
<keyword evidence="3" id="KW-1185">Reference proteome</keyword>
<dbReference type="Pfam" id="PF17921">
    <property type="entry name" value="Integrase_H2C2"/>
    <property type="match status" value="1"/>
</dbReference>
<dbReference type="InterPro" id="IPR041588">
    <property type="entry name" value="Integrase_H2C2"/>
</dbReference>
<accession>C5KIH0</accession>
<protein>
    <recommendedName>
        <fullName evidence="1">Integrase zinc-binding domain-containing protein</fullName>
    </recommendedName>
</protein>
<dbReference type="Gene3D" id="1.10.340.70">
    <property type="match status" value="1"/>
</dbReference>
<reference evidence="2 3" key="1">
    <citation type="submission" date="2008-07" db="EMBL/GenBank/DDBJ databases">
        <authorList>
            <person name="El-Sayed N."/>
            <person name="Caler E."/>
            <person name="Inman J."/>
            <person name="Amedeo P."/>
            <person name="Hass B."/>
            <person name="Wortman J."/>
        </authorList>
    </citation>
    <scope>NUCLEOTIDE SEQUENCE [LARGE SCALE GENOMIC DNA]</scope>
    <source>
        <strain evidence="3">ATCC 50983 / TXsc</strain>
    </source>
</reference>
<evidence type="ECO:0000313" key="3">
    <source>
        <dbReference type="Proteomes" id="UP000007800"/>
    </source>
</evidence>
<dbReference type="GeneID" id="9060397"/>
<dbReference type="Proteomes" id="UP000007800">
    <property type="component" value="Unassembled WGS sequence"/>
</dbReference>
<dbReference type="OrthoDB" id="10068564at2759"/>
<organism evidence="3">
    <name type="scientific">Perkinsus marinus (strain ATCC 50983 / TXsc)</name>
    <dbReference type="NCBI Taxonomy" id="423536"/>
    <lineage>
        <taxon>Eukaryota</taxon>
        <taxon>Sar</taxon>
        <taxon>Alveolata</taxon>
        <taxon>Perkinsozoa</taxon>
        <taxon>Perkinsea</taxon>
        <taxon>Perkinsida</taxon>
        <taxon>Perkinsidae</taxon>
        <taxon>Perkinsus</taxon>
    </lineage>
</organism>
<dbReference type="RefSeq" id="XP_002783927.1">
    <property type="nucleotide sequence ID" value="XM_002783881.1"/>
</dbReference>
<sequence>MVYYAVLIHCLVIVKLVGRLRAKIYWLTMNQDVQRFCATCKYCIAAKARTPVSQQLAQTEIGSPWEVVVVDVLKMPMDASGNSILVTASDTFTKWVEARVVRRKMLSV</sequence>